<dbReference type="GO" id="GO:0003887">
    <property type="term" value="F:DNA-directed DNA polymerase activity"/>
    <property type="evidence" value="ECO:0007669"/>
    <property type="project" value="UniProtKB-KW"/>
</dbReference>
<accession>A0A9D1VQL7</accession>
<dbReference type="GO" id="GO:0006261">
    <property type="term" value="P:DNA-templated DNA replication"/>
    <property type="evidence" value="ECO:0007669"/>
    <property type="project" value="TreeGrafter"/>
</dbReference>
<dbReference type="Proteomes" id="UP000824246">
    <property type="component" value="Unassembled WGS sequence"/>
</dbReference>
<dbReference type="EMBL" id="DXFB01000058">
    <property type="protein sequence ID" value="HIX45031.1"/>
    <property type="molecule type" value="Genomic_DNA"/>
</dbReference>
<feature type="non-terminal residue" evidence="6">
    <location>
        <position position="1"/>
    </location>
</feature>
<reference evidence="6" key="2">
    <citation type="submission" date="2021-04" db="EMBL/GenBank/DDBJ databases">
        <authorList>
            <person name="Gilroy R."/>
        </authorList>
    </citation>
    <scope>NUCLEOTIDE SEQUENCE</scope>
    <source>
        <strain evidence="6">ChiHjej12B11-16260</strain>
    </source>
</reference>
<dbReference type="Gene3D" id="1.20.272.10">
    <property type="match status" value="1"/>
</dbReference>
<dbReference type="GO" id="GO:0003677">
    <property type="term" value="F:DNA binding"/>
    <property type="evidence" value="ECO:0007669"/>
    <property type="project" value="InterPro"/>
</dbReference>
<dbReference type="GO" id="GO:0009360">
    <property type="term" value="C:DNA polymerase III complex"/>
    <property type="evidence" value="ECO:0007669"/>
    <property type="project" value="TreeGrafter"/>
</dbReference>
<dbReference type="NCBIfam" id="TIGR01128">
    <property type="entry name" value="holA"/>
    <property type="match status" value="1"/>
</dbReference>
<evidence type="ECO:0000256" key="5">
    <source>
        <dbReference type="SAM" id="Phobius"/>
    </source>
</evidence>
<keyword evidence="5" id="KW-1133">Transmembrane helix</keyword>
<organism evidence="6 7">
    <name type="scientific">Candidatus Barnesiella excrementipullorum</name>
    <dbReference type="NCBI Taxonomy" id="2838479"/>
    <lineage>
        <taxon>Bacteria</taxon>
        <taxon>Pseudomonadati</taxon>
        <taxon>Bacteroidota</taxon>
        <taxon>Bacteroidia</taxon>
        <taxon>Bacteroidales</taxon>
        <taxon>Barnesiellaceae</taxon>
        <taxon>Barnesiella</taxon>
    </lineage>
</organism>
<dbReference type="InterPro" id="IPR027417">
    <property type="entry name" value="P-loop_NTPase"/>
</dbReference>
<dbReference type="Gene3D" id="1.10.8.60">
    <property type="match status" value="1"/>
</dbReference>
<keyword evidence="1" id="KW-0808">Transferase</keyword>
<sequence length="225" mass="25644">YKNGSLKNKKILNELEKTGVVYESKKLYENQLIPFITAYVQERKLTIDIKAAQMLADFIGNDLVRLTGELDKLQLSMGTDSRHISPEWVESCVGVSKDFNNFELVNALAARDIYKANQIVNYFENNPKNNPFVVTVSVLFAFFANLMICYYAADKSERGLMQELGLRVSFQARNYLLAMRNYNAYKCIDIIALLRKYDARSKGIGNTSNVGEGALLRELVYKILH</sequence>
<evidence type="ECO:0000256" key="3">
    <source>
        <dbReference type="ARBA" id="ARBA00022705"/>
    </source>
</evidence>
<keyword evidence="3" id="KW-0235">DNA replication</keyword>
<name>A0A9D1VQL7_9BACT</name>
<dbReference type="PANTHER" id="PTHR34388:SF1">
    <property type="entry name" value="DNA POLYMERASE III SUBUNIT DELTA"/>
    <property type="match status" value="1"/>
</dbReference>
<keyword evidence="2" id="KW-0548">Nucleotidyltransferase</keyword>
<keyword evidence="5" id="KW-0472">Membrane</keyword>
<reference evidence="6" key="1">
    <citation type="journal article" date="2021" name="PeerJ">
        <title>Extensive microbial diversity within the chicken gut microbiome revealed by metagenomics and culture.</title>
        <authorList>
            <person name="Gilroy R."/>
            <person name="Ravi A."/>
            <person name="Getino M."/>
            <person name="Pursley I."/>
            <person name="Horton D.L."/>
            <person name="Alikhan N.F."/>
            <person name="Baker D."/>
            <person name="Gharbi K."/>
            <person name="Hall N."/>
            <person name="Watson M."/>
            <person name="Adriaenssens E.M."/>
            <person name="Foster-Nyarko E."/>
            <person name="Jarju S."/>
            <person name="Secka A."/>
            <person name="Antonio M."/>
            <person name="Oren A."/>
            <person name="Chaudhuri R.R."/>
            <person name="La Ragione R."/>
            <person name="Hildebrand F."/>
            <person name="Pallen M.J."/>
        </authorList>
    </citation>
    <scope>NUCLEOTIDE SEQUENCE</scope>
    <source>
        <strain evidence="6">ChiHjej12B11-16260</strain>
    </source>
</reference>
<evidence type="ECO:0000313" key="6">
    <source>
        <dbReference type="EMBL" id="HIX45031.1"/>
    </source>
</evidence>
<feature type="transmembrane region" description="Helical" evidence="5">
    <location>
        <begin position="132"/>
        <end position="153"/>
    </location>
</feature>
<protein>
    <submittedName>
        <fullName evidence="6">DNA polymerase III subunit delta</fullName>
    </submittedName>
</protein>
<evidence type="ECO:0000313" key="7">
    <source>
        <dbReference type="Proteomes" id="UP000824246"/>
    </source>
</evidence>
<evidence type="ECO:0000256" key="2">
    <source>
        <dbReference type="ARBA" id="ARBA00022695"/>
    </source>
</evidence>
<evidence type="ECO:0000256" key="4">
    <source>
        <dbReference type="ARBA" id="ARBA00022932"/>
    </source>
</evidence>
<dbReference type="InterPro" id="IPR005790">
    <property type="entry name" value="DNA_polIII_delta"/>
</dbReference>
<keyword evidence="4" id="KW-0239">DNA-directed DNA polymerase</keyword>
<proteinExistence type="predicted"/>
<keyword evidence="5" id="KW-0812">Transmembrane</keyword>
<dbReference type="AlphaFoldDB" id="A0A9D1VQL7"/>
<gene>
    <name evidence="6" type="ORF">H9982_02295</name>
</gene>
<dbReference type="PANTHER" id="PTHR34388">
    <property type="entry name" value="DNA POLYMERASE III SUBUNIT DELTA"/>
    <property type="match status" value="1"/>
</dbReference>
<evidence type="ECO:0000256" key="1">
    <source>
        <dbReference type="ARBA" id="ARBA00022679"/>
    </source>
</evidence>
<comment type="caution">
    <text evidence="6">The sequence shown here is derived from an EMBL/GenBank/DDBJ whole genome shotgun (WGS) entry which is preliminary data.</text>
</comment>
<dbReference type="SUPFAM" id="SSF52540">
    <property type="entry name" value="P-loop containing nucleoside triphosphate hydrolases"/>
    <property type="match status" value="1"/>
</dbReference>